<name>A0AAD8L4I0_TARER</name>
<keyword evidence="3" id="KW-0812">Transmembrane</keyword>
<dbReference type="PANTHER" id="PTHR31234:SF32">
    <property type="entry name" value="LATE EMBRYOGENESIS ABUNDANT (LEA) HYDROXYPROLINE-RICH GLYCOPROTEIN FAMILY"/>
    <property type="match status" value="1"/>
</dbReference>
<evidence type="ECO:0000256" key="3">
    <source>
        <dbReference type="SAM" id="Phobius"/>
    </source>
</evidence>
<proteinExistence type="predicted"/>
<dbReference type="AlphaFoldDB" id="A0AAD8L4I0"/>
<dbReference type="GO" id="GO:0098542">
    <property type="term" value="P:defense response to other organism"/>
    <property type="evidence" value="ECO:0007669"/>
    <property type="project" value="InterPro"/>
</dbReference>
<dbReference type="InterPro" id="IPR044839">
    <property type="entry name" value="NDR1-like"/>
</dbReference>
<evidence type="ECO:0008006" key="6">
    <source>
        <dbReference type="Google" id="ProtNLM"/>
    </source>
</evidence>
<keyword evidence="3" id="KW-1133">Transmembrane helix</keyword>
<reference evidence="4" key="1">
    <citation type="journal article" date="2023" name="bioRxiv">
        <title>Improved chromosome-level genome assembly for marigold (Tagetes erecta).</title>
        <authorList>
            <person name="Jiang F."/>
            <person name="Yuan L."/>
            <person name="Wang S."/>
            <person name="Wang H."/>
            <person name="Xu D."/>
            <person name="Wang A."/>
            <person name="Fan W."/>
        </authorList>
    </citation>
    <scope>NUCLEOTIDE SEQUENCE</scope>
    <source>
        <strain evidence="4">WSJ</strain>
        <tissue evidence="4">Leaf</tissue>
    </source>
</reference>
<accession>A0AAD8L4I0</accession>
<comment type="caution">
    <text evidence="4">The sequence shown here is derived from an EMBL/GenBank/DDBJ whole genome shotgun (WGS) entry which is preliminary data.</text>
</comment>
<sequence length="212" mass="24701">MDSLERGHHHRASATCCTTCYAWASFLFWSIVIFLLIFGITFFAFVRSNLPKVKVHRLDVYKLNVTKTMNKYKNKDTQLTIDVRILVNMTNSNKMMTLVYGKLNVETKIEGIALPDVRLDGFRQNVMTNNDLKIHPRELRSWVKYDDVKELKMTGDHQELVFSLKMKGKIQFWFKGRVMSDLNLRVSCEGVEQSLIDQAMAHECNVKLELFN</sequence>
<dbReference type="EMBL" id="JAUHHV010000001">
    <property type="protein sequence ID" value="KAK1434647.1"/>
    <property type="molecule type" value="Genomic_DNA"/>
</dbReference>
<organism evidence="4 5">
    <name type="scientific">Tagetes erecta</name>
    <name type="common">African marigold</name>
    <dbReference type="NCBI Taxonomy" id="13708"/>
    <lineage>
        <taxon>Eukaryota</taxon>
        <taxon>Viridiplantae</taxon>
        <taxon>Streptophyta</taxon>
        <taxon>Embryophyta</taxon>
        <taxon>Tracheophyta</taxon>
        <taxon>Spermatophyta</taxon>
        <taxon>Magnoliopsida</taxon>
        <taxon>eudicotyledons</taxon>
        <taxon>Gunneridae</taxon>
        <taxon>Pentapetalae</taxon>
        <taxon>asterids</taxon>
        <taxon>campanulids</taxon>
        <taxon>Asterales</taxon>
        <taxon>Asteraceae</taxon>
        <taxon>Asteroideae</taxon>
        <taxon>Heliantheae alliance</taxon>
        <taxon>Tageteae</taxon>
        <taxon>Tagetes</taxon>
    </lineage>
</organism>
<evidence type="ECO:0000256" key="2">
    <source>
        <dbReference type="ARBA" id="ARBA00023136"/>
    </source>
</evidence>
<keyword evidence="2 3" id="KW-0472">Membrane</keyword>
<gene>
    <name evidence="4" type="ORF">QVD17_00396</name>
</gene>
<feature type="transmembrane region" description="Helical" evidence="3">
    <location>
        <begin position="26"/>
        <end position="46"/>
    </location>
</feature>
<dbReference type="GO" id="GO:0005886">
    <property type="term" value="C:plasma membrane"/>
    <property type="evidence" value="ECO:0007669"/>
    <property type="project" value="TreeGrafter"/>
</dbReference>
<dbReference type="PANTHER" id="PTHR31234">
    <property type="entry name" value="LATE EMBRYOGENESIS ABUNDANT (LEA) HYDROXYPROLINE-RICH GLYCOPROTEIN FAMILY"/>
    <property type="match status" value="1"/>
</dbReference>
<comment type="subcellular location">
    <subcellularLocation>
        <location evidence="1">Membrane</location>
    </subcellularLocation>
</comment>
<keyword evidence="5" id="KW-1185">Reference proteome</keyword>
<dbReference type="Proteomes" id="UP001229421">
    <property type="component" value="Unassembled WGS sequence"/>
</dbReference>
<evidence type="ECO:0000313" key="5">
    <source>
        <dbReference type="Proteomes" id="UP001229421"/>
    </source>
</evidence>
<evidence type="ECO:0000256" key="1">
    <source>
        <dbReference type="ARBA" id="ARBA00004370"/>
    </source>
</evidence>
<protein>
    <recommendedName>
        <fullName evidence="6">Late embryogenesis abundant protein LEA-2 subgroup domain-containing protein</fullName>
    </recommendedName>
</protein>
<evidence type="ECO:0000313" key="4">
    <source>
        <dbReference type="EMBL" id="KAK1434647.1"/>
    </source>
</evidence>